<dbReference type="GO" id="GO:0009117">
    <property type="term" value="P:nucleotide metabolic process"/>
    <property type="evidence" value="ECO:0007669"/>
    <property type="project" value="UniProtKB-KW"/>
</dbReference>
<dbReference type="GO" id="GO:0046872">
    <property type="term" value="F:metal ion binding"/>
    <property type="evidence" value="ECO:0007669"/>
    <property type="project" value="UniProtKB-KW"/>
</dbReference>
<keyword evidence="8" id="KW-0051">Antiviral defense</keyword>
<dbReference type="GO" id="GO:0005524">
    <property type="term" value="F:ATP binding"/>
    <property type="evidence" value="ECO:0007669"/>
    <property type="project" value="UniProtKB-KW"/>
</dbReference>
<evidence type="ECO:0000256" key="4">
    <source>
        <dbReference type="ARBA" id="ARBA00022741"/>
    </source>
</evidence>
<comment type="catalytic activity">
    <reaction evidence="11">
        <text>GTP + ATP = 3',3'-cGAMP + 2 diphosphate</text>
        <dbReference type="Rhea" id="RHEA:35647"/>
        <dbReference type="ChEBI" id="CHEBI:30616"/>
        <dbReference type="ChEBI" id="CHEBI:33019"/>
        <dbReference type="ChEBI" id="CHEBI:37565"/>
        <dbReference type="ChEBI" id="CHEBI:71501"/>
    </reaction>
    <physiologicalReaction direction="left-to-right" evidence="11">
        <dbReference type="Rhea" id="RHEA:35648"/>
    </physiologicalReaction>
</comment>
<keyword evidence="4" id="KW-0547">Nucleotide-binding</keyword>
<sequence>MLKFPKLFFQSGVDADAFESRIRPDMEQRRYLRSCVKKIESHLKPRISLATKTVLGMDRSVTPRFRTQGSWSYDTCVVPAMMPPQEMDWDYGVYLPVTVWEENGPPHDMAKAYFVLVEQLLEELCDKEEWELLPGKATCIRIQVAPWAHIDVPLYAAPMEEFEKITESVALAKAHASYDSASVESIDFAEAIETRQQWEDLDSVVMATRKGEWKPSDPEVVANWFMDRFEEHGPQLRRVCRCLKAWRDYQWQQGGPTSVSIMIAVAQGFEPRAGRDDRALEDAARRLSRAFLGEIREPGIDDGVEDFNRLQEADREAAAQLFGRLAAQLFQARESALHEKEVVVARLRQQFGERLPMDSTRVEFDSDSDTIRNTPASRVVAPVIPSTKAG</sequence>
<dbReference type="NCBIfam" id="NF041078">
    <property type="entry name" value="cGAS"/>
    <property type="match status" value="1"/>
</dbReference>
<reference evidence="14 15" key="1">
    <citation type="submission" date="2019-01" db="EMBL/GenBank/DDBJ databases">
        <title>Zoogloea oleivorans genome sequencing and assembly.</title>
        <authorList>
            <person name="Tancsics A."/>
            <person name="Farkas M."/>
            <person name="Kriszt B."/>
            <person name="Maroti G."/>
            <person name="Horvath B."/>
        </authorList>
    </citation>
    <scope>NUCLEOTIDE SEQUENCE [LARGE SCALE GENOMIC DNA]</scope>
    <source>
        <strain evidence="14 15">Buc</strain>
    </source>
</reference>
<evidence type="ECO:0000256" key="7">
    <source>
        <dbReference type="ARBA" id="ARBA00023080"/>
    </source>
</evidence>
<evidence type="ECO:0000256" key="1">
    <source>
        <dbReference type="ARBA" id="ARBA00022679"/>
    </source>
</evidence>
<accession>A0A6C2D4K1</accession>
<dbReference type="GO" id="GO:0140701">
    <property type="term" value="F:3',3'-cyclic GMP-AMP synthase activity"/>
    <property type="evidence" value="ECO:0007669"/>
    <property type="project" value="InterPro"/>
</dbReference>
<evidence type="ECO:0000313" key="15">
    <source>
        <dbReference type="Proteomes" id="UP000389128"/>
    </source>
</evidence>
<dbReference type="InterPro" id="IPR047805">
    <property type="entry name" value="GAMP_synthase"/>
</dbReference>
<name>A0A6C2D4K1_9RHOO</name>
<keyword evidence="7" id="KW-0546">Nucleotide metabolism</keyword>
<protein>
    <recommendedName>
        <fullName evidence="10">Cyclic GMP-AMP synthase</fullName>
    </recommendedName>
</protein>
<proteinExistence type="predicted"/>
<keyword evidence="3" id="KW-0479">Metal-binding</keyword>
<evidence type="ECO:0000256" key="6">
    <source>
        <dbReference type="ARBA" id="ARBA00022842"/>
    </source>
</evidence>
<dbReference type="InterPro" id="IPR048446">
    <property type="entry name" value="DncV_C"/>
</dbReference>
<evidence type="ECO:0000313" key="14">
    <source>
        <dbReference type="EMBL" id="TYC60901.1"/>
    </source>
</evidence>
<dbReference type="GO" id="GO:0005525">
    <property type="term" value="F:GTP binding"/>
    <property type="evidence" value="ECO:0007669"/>
    <property type="project" value="UniProtKB-KW"/>
</dbReference>
<keyword evidence="9" id="KW-0342">GTP-binding</keyword>
<keyword evidence="5" id="KW-0067">ATP-binding</keyword>
<keyword evidence="15" id="KW-1185">Reference proteome</keyword>
<dbReference type="Pfam" id="PF21654">
    <property type="entry name" value="DncV-like_NTFase"/>
    <property type="match status" value="1"/>
</dbReference>
<evidence type="ECO:0000256" key="10">
    <source>
        <dbReference type="ARBA" id="ARBA00044145"/>
    </source>
</evidence>
<evidence type="ECO:0000256" key="3">
    <source>
        <dbReference type="ARBA" id="ARBA00022723"/>
    </source>
</evidence>
<keyword evidence="2" id="KW-0548">Nucleotidyltransferase</keyword>
<evidence type="ECO:0000259" key="13">
    <source>
        <dbReference type="Pfam" id="PF21713"/>
    </source>
</evidence>
<gene>
    <name evidence="14" type="ORF">ETQ85_05755</name>
</gene>
<comment type="caution">
    <text evidence="14">The sequence shown here is derived from an EMBL/GenBank/DDBJ whole genome shotgun (WGS) entry which is preliminary data.</text>
</comment>
<feature type="domain" description="Cyclic GMP-AMP synthase DncV-like nucleotidyltransferase" evidence="12">
    <location>
        <begin position="63"/>
        <end position="155"/>
    </location>
</feature>
<feature type="domain" description="Cyclic GMP-AMP synthase C-terminal" evidence="13">
    <location>
        <begin position="233"/>
        <end position="360"/>
    </location>
</feature>
<evidence type="ECO:0000256" key="8">
    <source>
        <dbReference type="ARBA" id="ARBA00023118"/>
    </source>
</evidence>
<dbReference type="AlphaFoldDB" id="A0A6C2D4K1"/>
<evidence type="ECO:0000259" key="12">
    <source>
        <dbReference type="Pfam" id="PF21654"/>
    </source>
</evidence>
<organism evidence="14 15">
    <name type="scientific">Zoogloea oleivorans</name>
    <dbReference type="NCBI Taxonomy" id="1552750"/>
    <lineage>
        <taxon>Bacteria</taxon>
        <taxon>Pseudomonadati</taxon>
        <taxon>Pseudomonadota</taxon>
        <taxon>Betaproteobacteria</taxon>
        <taxon>Rhodocyclales</taxon>
        <taxon>Zoogloeaceae</taxon>
        <taxon>Zoogloea</taxon>
    </lineage>
</organism>
<dbReference type="Pfam" id="PF21713">
    <property type="entry name" value="DncV_C"/>
    <property type="match status" value="1"/>
</dbReference>
<evidence type="ECO:0000256" key="11">
    <source>
        <dbReference type="ARBA" id="ARBA00048304"/>
    </source>
</evidence>
<evidence type="ECO:0000256" key="5">
    <source>
        <dbReference type="ARBA" id="ARBA00022840"/>
    </source>
</evidence>
<dbReference type="RefSeq" id="WP_148578103.1">
    <property type="nucleotide sequence ID" value="NZ_SDKK01000004.1"/>
</dbReference>
<evidence type="ECO:0000256" key="9">
    <source>
        <dbReference type="ARBA" id="ARBA00023134"/>
    </source>
</evidence>
<keyword evidence="1" id="KW-0808">Transferase</keyword>
<dbReference type="OrthoDB" id="6402963at2"/>
<evidence type="ECO:0000256" key="2">
    <source>
        <dbReference type="ARBA" id="ARBA00022695"/>
    </source>
</evidence>
<keyword evidence="6" id="KW-0460">Magnesium</keyword>
<dbReference type="EMBL" id="SDKK01000004">
    <property type="protein sequence ID" value="TYC60901.1"/>
    <property type="molecule type" value="Genomic_DNA"/>
</dbReference>
<dbReference type="InterPro" id="IPR048445">
    <property type="entry name" value="DncV-like_NTFase"/>
</dbReference>
<dbReference type="Proteomes" id="UP000389128">
    <property type="component" value="Unassembled WGS sequence"/>
</dbReference>
<dbReference type="GO" id="GO:0051607">
    <property type="term" value="P:defense response to virus"/>
    <property type="evidence" value="ECO:0007669"/>
    <property type="project" value="UniProtKB-KW"/>
</dbReference>